<evidence type="ECO:0000313" key="1">
    <source>
        <dbReference type="EMBL" id="JAH61073.1"/>
    </source>
</evidence>
<proteinExistence type="predicted"/>
<reference evidence="1" key="1">
    <citation type="submission" date="2014-11" db="EMBL/GenBank/DDBJ databases">
        <authorList>
            <person name="Amaro Gonzalez C."/>
        </authorList>
    </citation>
    <scope>NUCLEOTIDE SEQUENCE</scope>
</reference>
<name>A0A0E9U7Y7_ANGAN</name>
<sequence length="49" mass="5359">MISYSLSGWSVTVRLTAGQDERGTVCSGEFVPSDFSLALRCLLFQTESL</sequence>
<dbReference type="EMBL" id="GBXM01047504">
    <property type="protein sequence ID" value="JAH61073.1"/>
    <property type="molecule type" value="Transcribed_RNA"/>
</dbReference>
<dbReference type="AlphaFoldDB" id="A0A0E9U7Y7"/>
<accession>A0A0E9U7Y7</accession>
<organism evidence="1">
    <name type="scientific">Anguilla anguilla</name>
    <name type="common">European freshwater eel</name>
    <name type="synonym">Muraena anguilla</name>
    <dbReference type="NCBI Taxonomy" id="7936"/>
    <lineage>
        <taxon>Eukaryota</taxon>
        <taxon>Metazoa</taxon>
        <taxon>Chordata</taxon>
        <taxon>Craniata</taxon>
        <taxon>Vertebrata</taxon>
        <taxon>Euteleostomi</taxon>
        <taxon>Actinopterygii</taxon>
        <taxon>Neopterygii</taxon>
        <taxon>Teleostei</taxon>
        <taxon>Anguilliformes</taxon>
        <taxon>Anguillidae</taxon>
        <taxon>Anguilla</taxon>
    </lineage>
</organism>
<protein>
    <submittedName>
        <fullName evidence="1">Uncharacterized protein</fullName>
    </submittedName>
</protein>
<reference evidence="1" key="2">
    <citation type="journal article" date="2015" name="Fish Shellfish Immunol.">
        <title>Early steps in the European eel (Anguilla anguilla)-Vibrio vulnificus interaction in the gills: Role of the RtxA13 toxin.</title>
        <authorList>
            <person name="Callol A."/>
            <person name="Pajuelo D."/>
            <person name="Ebbesson L."/>
            <person name="Teles M."/>
            <person name="MacKenzie S."/>
            <person name="Amaro C."/>
        </authorList>
    </citation>
    <scope>NUCLEOTIDE SEQUENCE</scope>
</reference>